<proteinExistence type="predicted"/>
<evidence type="ECO:0000313" key="1">
    <source>
        <dbReference type="EMBL" id="MDO1536363.1"/>
    </source>
</evidence>
<keyword evidence="2" id="KW-1185">Reference proteome</keyword>
<reference evidence="1" key="1">
    <citation type="submission" date="2023-06" db="EMBL/GenBank/DDBJ databases">
        <authorList>
            <person name="Jiang Y."/>
            <person name="Liu Q."/>
        </authorList>
    </citation>
    <scope>NUCLEOTIDE SEQUENCE</scope>
    <source>
        <strain evidence="1">CGMCC 1.12090</strain>
    </source>
</reference>
<evidence type="ECO:0000313" key="2">
    <source>
        <dbReference type="Proteomes" id="UP001169027"/>
    </source>
</evidence>
<dbReference type="RefSeq" id="WP_301814384.1">
    <property type="nucleotide sequence ID" value="NZ_JAUJZH010000027.1"/>
</dbReference>
<comment type="caution">
    <text evidence="1">The sequence shown here is derived from an EMBL/GenBank/DDBJ whole genome shotgun (WGS) entry which is preliminary data.</text>
</comment>
<gene>
    <name evidence="1" type="ORF">Q2T77_29165</name>
</gene>
<protein>
    <submittedName>
        <fullName evidence="1">Uncharacterized protein</fullName>
    </submittedName>
</protein>
<sequence>MAVLGLARTTGNKKLNAVLRKLENYDFEPITRSCSARYGWAPKKARKVELEAKRFFSFAFLDPGHYHIPEEDVDEYWHRMILHTQWYQKFCMKMFGDYYHHTPEPDKDLVSKENRMRSLRLIEHWYGYPWQDLVKTCTQCRGPYKPRTKVARELAPSKEARMKD</sequence>
<organism evidence="1 2">
    <name type="scientific">Variovorax ginsengisoli</name>
    <dbReference type="NCBI Taxonomy" id="363844"/>
    <lineage>
        <taxon>Bacteria</taxon>
        <taxon>Pseudomonadati</taxon>
        <taxon>Pseudomonadota</taxon>
        <taxon>Betaproteobacteria</taxon>
        <taxon>Burkholderiales</taxon>
        <taxon>Comamonadaceae</taxon>
        <taxon>Variovorax</taxon>
    </lineage>
</organism>
<dbReference type="EMBL" id="JAUKVY010000027">
    <property type="protein sequence ID" value="MDO1536363.1"/>
    <property type="molecule type" value="Genomic_DNA"/>
</dbReference>
<dbReference type="Proteomes" id="UP001169027">
    <property type="component" value="Unassembled WGS sequence"/>
</dbReference>
<accession>A0ABT8SC04</accession>
<name>A0ABT8SC04_9BURK</name>